<dbReference type="InterPro" id="IPR016181">
    <property type="entry name" value="Acyl_CoA_acyltransferase"/>
</dbReference>
<dbReference type="Gene3D" id="3.40.630.30">
    <property type="match status" value="1"/>
</dbReference>
<dbReference type="PROSITE" id="PS51186">
    <property type="entry name" value="GNAT"/>
    <property type="match status" value="1"/>
</dbReference>
<reference evidence="4 5" key="1">
    <citation type="submission" date="2019-03" db="EMBL/GenBank/DDBJ databases">
        <title>Paraburkholderia sp. 7MH5, isolated from subtropical forest soil.</title>
        <authorList>
            <person name="Gao Z.-H."/>
            <person name="Qiu L.-H."/>
        </authorList>
    </citation>
    <scope>NUCLEOTIDE SEQUENCE [LARGE SCALE GENOMIC DNA]</scope>
    <source>
        <strain evidence="4 5">7MH5</strain>
    </source>
</reference>
<name>A0A4P7D9M6_9BURK</name>
<gene>
    <name evidence="4" type="ORF">E1956_41275</name>
</gene>
<dbReference type="EMBL" id="CP038151">
    <property type="protein sequence ID" value="QBR03554.1"/>
    <property type="molecule type" value="Genomic_DNA"/>
</dbReference>
<dbReference type="GO" id="GO:0016747">
    <property type="term" value="F:acyltransferase activity, transferring groups other than amino-acyl groups"/>
    <property type="evidence" value="ECO:0007669"/>
    <property type="project" value="InterPro"/>
</dbReference>
<keyword evidence="2" id="KW-0012">Acyltransferase</keyword>
<dbReference type="InterPro" id="IPR000182">
    <property type="entry name" value="GNAT_dom"/>
</dbReference>
<sequence>MPPLEPDGKRVVWQVRPARAADWPAIEATRFAAISSPIGPALSAREQAAWLTMPMTDLRAVIGISEGACVVGEAQCASTGVAGYAWASAGARPHLRALYVEPGARRQGLGSFLLHAVERQLFEQGARELFVAAAPGAVDFYRHCGYAVDCEFTLPLRDDEGPVALRLRKMWKRLA</sequence>
<proteinExistence type="predicted"/>
<dbReference type="InterPro" id="IPR050832">
    <property type="entry name" value="Bact_Acetyltransf"/>
</dbReference>
<dbReference type="RefSeq" id="WP_134759083.1">
    <property type="nucleotide sequence ID" value="NZ_CP038151.1"/>
</dbReference>
<evidence type="ECO:0000259" key="3">
    <source>
        <dbReference type="PROSITE" id="PS51186"/>
    </source>
</evidence>
<dbReference type="AlphaFoldDB" id="A0A4P7D9M6"/>
<accession>A0A4P7D9M6</accession>
<organism evidence="4 5">
    <name type="scientific">Paraburkholderia pallida</name>
    <dbReference type="NCBI Taxonomy" id="2547399"/>
    <lineage>
        <taxon>Bacteria</taxon>
        <taxon>Pseudomonadati</taxon>
        <taxon>Pseudomonadota</taxon>
        <taxon>Betaproteobacteria</taxon>
        <taxon>Burkholderiales</taxon>
        <taxon>Burkholderiaceae</taxon>
        <taxon>Paraburkholderia</taxon>
    </lineage>
</organism>
<evidence type="ECO:0000313" key="5">
    <source>
        <dbReference type="Proteomes" id="UP000295727"/>
    </source>
</evidence>
<evidence type="ECO:0000256" key="2">
    <source>
        <dbReference type="ARBA" id="ARBA00023315"/>
    </source>
</evidence>
<dbReference type="OrthoDB" id="273614at2"/>
<keyword evidence="5" id="KW-1185">Reference proteome</keyword>
<keyword evidence="1 4" id="KW-0808">Transferase</keyword>
<evidence type="ECO:0000313" key="4">
    <source>
        <dbReference type="EMBL" id="QBR03554.1"/>
    </source>
</evidence>
<dbReference type="Pfam" id="PF00583">
    <property type="entry name" value="Acetyltransf_1"/>
    <property type="match status" value="1"/>
</dbReference>
<dbReference type="CDD" id="cd04301">
    <property type="entry name" value="NAT_SF"/>
    <property type="match status" value="1"/>
</dbReference>
<dbReference type="Proteomes" id="UP000295727">
    <property type="component" value="Chromosome 4"/>
</dbReference>
<dbReference type="SUPFAM" id="SSF55729">
    <property type="entry name" value="Acyl-CoA N-acyltransferases (Nat)"/>
    <property type="match status" value="1"/>
</dbReference>
<dbReference type="PANTHER" id="PTHR43877">
    <property type="entry name" value="AMINOALKYLPHOSPHONATE N-ACETYLTRANSFERASE-RELATED-RELATED"/>
    <property type="match status" value="1"/>
</dbReference>
<dbReference type="KEGG" id="ppai:E1956_41275"/>
<protein>
    <submittedName>
        <fullName evidence="4">GNAT family N-acetyltransferase</fullName>
    </submittedName>
</protein>
<evidence type="ECO:0000256" key="1">
    <source>
        <dbReference type="ARBA" id="ARBA00022679"/>
    </source>
</evidence>
<feature type="domain" description="N-acetyltransferase" evidence="3">
    <location>
        <begin position="13"/>
        <end position="172"/>
    </location>
</feature>